<gene>
    <name evidence="4" type="ORF">C463_15957</name>
</gene>
<sequence length="151" mass="15761">MTDHTRRRPWLAALLALVVSGLGHAYLRRWARALGWYVAVAAAVFVFVPESAISGAFAGNPPAIGEVAPAAAVVGASVIDAYVVARRNNRAYEREREAARATASEGPGGDADGAGADPSAETVRCPACGKETDPTFDFCQWCAEPVSEDGA</sequence>
<organism evidence="4 5">
    <name type="scientific">Halorubrum californiense DSM 19288</name>
    <dbReference type="NCBI Taxonomy" id="1227465"/>
    <lineage>
        <taxon>Archaea</taxon>
        <taxon>Methanobacteriati</taxon>
        <taxon>Methanobacteriota</taxon>
        <taxon>Stenosarchaea group</taxon>
        <taxon>Halobacteria</taxon>
        <taxon>Halobacteriales</taxon>
        <taxon>Haloferacaceae</taxon>
        <taxon>Halorubrum</taxon>
    </lineage>
</organism>
<proteinExistence type="predicted"/>
<accession>M0DZA9</accession>
<dbReference type="OrthoDB" id="204947at2157"/>
<evidence type="ECO:0000313" key="5">
    <source>
        <dbReference type="Proteomes" id="UP000011586"/>
    </source>
</evidence>
<evidence type="ECO:0000256" key="1">
    <source>
        <dbReference type="SAM" id="MobiDB-lite"/>
    </source>
</evidence>
<evidence type="ECO:0000256" key="2">
    <source>
        <dbReference type="SAM" id="Phobius"/>
    </source>
</evidence>
<evidence type="ECO:0000313" key="4">
    <source>
        <dbReference type="EMBL" id="ELZ40012.1"/>
    </source>
</evidence>
<dbReference type="PATRIC" id="fig|1227465.4.peg.3088"/>
<dbReference type="InterPro" id="IPR055997">
    <property type="entry name" value="DUF7575"/>
</dbReference>
<keyword evidence="2" id="KW-0472">Membrane</keyword>
<feature type="transmembrane region" description="Helical" evidence="2">
    <location>
        <begin position="35"/>
        <end position="58"/>
    </location>
</feature>
<dbReference type="EMBL" id="AOJK01000073">
    <property type="protein sequence ID" value="ELZ40012.1"/>
    <property type="molecule type" value="Genomic_DNA"/>
</dbReference>
<keyword evidence="2" id="KW-1133">Transmembrane helix</keyword>
<evidence type="ECO:0000259" key="3">
    <source>
        <dbReference type="Pfam" id="PF24460"/>
    </source>
</evidence>
<dbReference type="Pfam" id="PF24460">
    <property type="entry name" value="DUF7575"/>
    <property type="match status" value="1"/>
</dbReference>
<feature type="domain" description="DUF7575" evidence="3">
    <location>
        <begin position="121"/>
        <end position="146"/>
    </location>
</feature>
<keyword evidence="2" id="KW-0812">Transmembrane</keyword>
<dbReference type="Proteomes" id="UP000011586">
    <property type="component" value="Unassembled WGS sequence"/>
</dbReference>
<keyword evidence="5" id="KW-1185">Reference proteome</keyword>
<protein>
    <recommendedName>
        <fullName evidence="3">DUF7575 domain-containing protein</fullName>
    </recommendedName>
</protein>
<dbReference type="AlphaFoldDB" id="M0DZA9"/>
<comment type="caution">
    <text evidence="4">The sequence shown here is derived from an EMBL/GenBank/DDBJ whole genome shotgun (WGS) entry which is preliminary data.</text>
</comment>
<reference evidence="4 5" key="1">
    <citation type="journal article" date="2014" name="PLoS Genet.">
        <title>Phylogenetically driven sequencing of extremely halophilic archaea reveals strategies for static and dynamic osmo-response.</title>
        <authorList>
            <person name="Becker E.A."/>
            <person name="Seitzer P.M."/>
            <person name="Tritt A."/>
            <person name="Larsen D."/>
            <person name="Krusor M."/>
            <person name="Yao A.I."/>
            <person name="Wu D."/>
            <person name="Madern D."/>
            <person name="Eisen J.A."/>
            <person name="Darling A.E."/>
            <person name="Facciotti M.T."/>
        </authorList>
    </citation>
    <scope>NUCLEOTIDE SEQUENCE [LARGE SCALE GENOMIC DNA]</scope>
    <source>
        <strain evidence="4 5">DSM 19288</strain>
    </source>
</reference>
<feature type="region of interest" description="Disordered" evidence="1">
    <location>
        <begin position="92"/>
        <end position="126"/>
    </location>
</feature>
<name>M0DZA9_9EURY</name>
<dbReference type="RefSeq" id="WP_008445616.1">
    <property type="nucleotide sequence ID" value="NZ_AOJK01000073.1"/>
</dbReference>